<dbReference type="Proteomes" id="UP000008206">
    <property type="component" value="Plasmid Cy782202"/>
</dbReference>
<organism evidence="2 3">
    <name type="scientific">Gloeothece verrucosa (strain PCC 7822)</name>
    <name type="common">Cyanothece sp. (strain PCC 7822)</name>
    <dbReference type="NCBI Taxonomy" id="497965"/>
    <lineage>
        <taxon>Bacteria</taxon>
        <taxon>Bacillati</taxon>
        <taxon>Cyanobacteriota</taxon>
        <taxon>Cyanophyceae</taxon>
        <taxon>Oscillatoriophycideae</taxon>
        <taxon>Chroococcales</taxon>
        <taxon>Aphanothecaceae</taxon>
        <taxon>Gloeothece</taxon>
        <taxon>Gloeothece verrucosa</taxon>
    </lineage>
</organism>
<dbReference type="KEGG" id="cyj:Cyan7822_6529"/>
<keyword evidence="2" id="KW-0614">Plasmid</keyword>
<accession>E0UMW8</accession>
<evidence type="ECO:0000313" key="3">
    <source>
        <dbReference type="Proteomes" id="UP000008206"/>
    </source>
</evidence>
<dbReference type="RefSeq" id="WP_013335040.1">
    <property type="nucleotide sequence ID" value="NC_014534.1"/>
</dbReference>
<gene>
    <name evidence="2" type="ordered locus">Cyan7822_6529</name>
</gene>
<dbReference type="AlphaFoldDB" id="E0UMW8"/>
<dbReference type="EMBL" id="CP002200">
    <property type="protein sequence ID" value="ADN18298.1"/>
    <property type="molecule type" value="Genomic_DNA"/>
</dbReference>
<feature type="region of interest" description="Disordered" evidence="1">
    <location>
        <begin position="73"/>
        <end position="117"/>
    </location>
</feature>
<evidence type="ECO:0000313" key="2">
    <source>
        <dbReference type="EMBL" id="ADN18298.1"/>
    </source>
</evidence>
<protein>
    <submittedName>
        <fullName evidence="2">Uncharacterized protein</fullName>
    </submittedName>
</protein>
<feature type="compositionally biased region" description="Polar residues" evidence="1">
    <location>
        <begin position="96"/>
        <end position="117"/>
    </location>
</feature>
<proteinExistence type="predicted"/>
<name>E0UMW8_GLOV7</name>
<keyword evidence="3" id="KW-1185">Reference proteome</keyword>
<feature type="compositionally biased region" description="Polar residues" evidence="1">
    <location>
        <begin position="73"/>
        <end position="90"/>
    </location>
</feature>
<geneLocation type="plasmid" evidence="2 3">
    <name>Cy782202</name>
</geneLocation>
<reference evidence="3" key="1">
    <citation type="journal article" date="2011" name="MBio">
        <title>Novel metabolic attributes of the genus Cyanothece, comprising a group of unicellular nitrogen-fixing Cyanobacteria.</title>
        <authorList>
            <person name="Bandyopadhyay A."/>
            <person name="Elvitigala T."/>
            <person name="Welsh E."/>
            <person name="Stockel J."/>
            <person name="Liberton M."/>
            <person name="Min H."/>
            <person name="Sherman L.A."/>
            <person name="Pakrasi H.B."/>
        </authorList>
    </citation>
    <scope>NUCLEOTIDE SEQUENCE [LARGE SCALE GENOMIC DNA]</scope>
    <source>
        <strain evidence="3">PCC 7822</strain>
        <plasmid evidence="3">Cy782202</plasmid>
    </source>
</reference>
<sequence>MDDSNSTMPPTRQLRYEKQCRQNWKENAAKKQEKLRSYLQLTRALKRSRDSWKAKAKEAQQQVKELEKQLAIASSSAKTENSARSSTARTEFSPPSEDSISPNTQTNSTQVQTPTQNPNHELKNALFILINSMTLLISKLEQGISPKKNRSPCTVPRLGDCVLLTFGTYLVLKQIFGICQLPRYITDRLSIVGQIKDTDTTAFCEV</sequence>
<evidence type="ECO:0000256" key="1">
    <source>
        <dbReference type="SAM" id="MobiDB-lite"/>
    </source>
</evidence>
<dbReference type="HOGENOM" id="CLU_1330107_0_0_3"/>